<dbReference type="Pfam" id="PF14380">
    <property type="entry name" value="WAK_assoc"/>
    <property type="match status" value="1"/>
</dbReference>
<proteinExistence type="predicted"/>
<keyword evidence="1" id="KW-0325">Glycoprotein</keyword>
<gene>
    <name evidence="3" type="ORF">NCGR_LOCUS22214</name>
</gene>
<dbReference type="OrthoDB" id="643296at2759"/>
<reference evidence="3" key="1">
    <citation type="submission" date="2020-10" db="EMBL/GenBank/DDBJ databases">
        <authorList>
            <person name="Han B."/>
            <person name="Lu T."/>
            <person name="Zhao Q."/>
            <person name="Huang X."/>
            <person name="Zhao Y."/>
        </authorList>
    </citation>
    <scope>NUCLEOTIDE SEQUENCE</scope>
</reference>
<name>A0A811NZU7_9POAL</name>
<evidence type="ECO:0000256" key="1">
    <source>
        <dbReference type="ARBA" id="ARBA00023180"/>
    </source>
</evidence>
<protein>
    <recommendedName>
        <fullName evidence="2">Wall-associated receptor kinase C-terminal domain-containing protein</fullName>
    </recommendedName>
</protein>
<organism evidence="3 4">
    <name type="scientific">Miscanthus lutarioriparius</name>
    <dbReference type="NCBI Taxonomy" id="422564"/>
    <lineage>
        <taxon>Eukaryota</taxon>
        <taxon>Viridiplantae</taxon>
        <taxon>Streptophyta</taxon>
        <taxon>Embryophyta</taxon>
        <taxon>Tracheophyta</taxon>
        <taxon>Spermatophyta</taxon>
        <taxon>Magnoliopsida</taxon>
        <taxon>Liliopsida</taxon>
        <taxon>Poales</taxon>
        <taxon>Poaceae</taxon>
        <taxon>PACMAD clade</taxon>
        <taxon>Panicoideae</taxon>
        <taxon>Andropogonodae</taxon>
        <taxon>Andropogoneae</taxon>
        <taxon>Saccharinae</taxon>
        <taxon>Miscanthus</taxon>
    </lineage>
</organism>
<sequence length="109" mass="11826">MPVLRRSLLGAAGSSTSPLDAAVPALNMGFKLSWRPEADGECGQCERAGGLCGRRRRQEGHGPWTFACFRAAANPAWIPPKTPDNVRSKKVLMESTKIEDNGGKMRKDT</sequence>
<dbReference type="AlphaFoldDB" id="A0A811NZU7"/>
<feature type="domain" description="Wall-associated receptor kinase C-terminal" evidence="2">
    <location>
        <begin position="2"/>
        <end position="59"/>
    </location>
</feature>
<accession>A0A811NZU7</accession>
<comment type="caution">
    <text evidence="3">The sequence shown here is derived from an EMBL/GenBank/DDBJ whole genome shotgun (WGS) entry which is preliminary data.</text>
</comment>
<dbReference type="Proteomes" id="UP000604825">
    <property type="component" value="Unassembled WGS sequence"/>
</dbReference>
<evidence type="ECO:0000259" key="2">
    <source>
        <dbReference type="Pfam" id="PF14380"/>
    </source>
</evidence>
<dbReference type="InterPro" id="IPR032872">
    <property type="entry name" value="WAK_assoc_C"/>
</dbReference>
<keyword evidence="4" id="KW-1185">Reference proteome</keyword>
<evidence type="ECO:0000313" key="4">
    <source>
        <dbReference type="Proteomes" id="UP000604825"/>
    </source>
</evidence>
<dbReference type="EMBL" id="CAJGYO010000005">
    <property type="protein sequence ID" value="CAD6232555.1"/>
    <property type="molecule type" value="Genomic_DNA"/>
</dbReference>
<evidence type="ECO:0000313" key="3">
    <source>
        <dbReference type="EMBL" id="CAD6232555.1"/>
    </source>
</evidence>